<reference evidence="3 4" key="1">
    <citation type="submission" date="2016-07" db="EMBL/GenBank/DDBJ databases">
        <title>Draft Genome Sequence of Methylobrevis pamukkalensis PK2.</title>
        <authorList>
            <person name="Vasilenko O.V."/>
            <person name="Doronina N.V."/>
            <person name="Shmareva M.N."/>
            <person name="Tarlachkov S.V."/>
            <person name="Mustakhimov I."/>
            <person name="Trotsenko Y.A."/>
        </authorList>
    </citation>
    <scope>NUCLEOTIDE SEQUENCE [LARGE SCALE GENOMIC DNA]</scope>
    <source>
        <strain evidence="3 4">PK2</strain>
    </source>
</reference>
<evidence type="ECO:0000256" key="1">
    <source>
        <dbReference type="PROSITE-ProRule" id="PRU00169"/>
    </source>
</evidence>
<dbReference type="RefSeq" id="WP_069306658.1">
    <property type="nucleotide sequence ID" value="NZ_MCRJ01000039.1"/>
</dbReference>
<sequence>MPGFHFDVVHVQTVEEALRAVRQDSFDLFLADYWLGAESSVSFVREVGAREDAPPIIVFSQLDHSDIQEIGFRAGASAFISKDLLAPELLGSTLRSVLHDSQRRQDLRFRLLASGDREVATARGVLDWLTTLSGRIDRIHTAAVLSRGMVDDAGEAAMFVDDIVQAASEIRQDLYGRVARLRQSALLGERSLARVDVAALVADTVRVVRAEAEKHGVRLDYVHPSIPVMVDCDPDGFKCALRLLLVGAIRHGGGRSALKLRIRIENGDLKVCLTEPGEVLRLDDDKAAADGELSLTSFVLDDHVSALMLVEAMLDRQGGRLAVARGDDGASNITLSLPIRQTA</sequence>
<feature type="modified residue" description="4-aspartylphosphate" evidence="1">
    <location>
        <position position="32"/>
    </location>
</feature>
<dbReference type="SUPFAM" id="SSF52172">
    <property type="entry name" value="CheY-like"/>
    <property type="match status" value="1"/>
</dbReference>
<organism evidence="3 4">
    <name type="scientific">Methylobrevis pamukkalensis</name>
    <dbReference type="NCBI Taxonomy" id="1439726"/>
    <lineage>
        <taxon>Bacteria</taxon>
        <taxon>Pseudomonadati</taxon>
        <taxon>Pseudomonadota</taxon>
        <taxon>Alphaproteobacteria</taxon>
        <taxon>Hyphomicrobiales</taxon>
        <taxon>Pleomorphomonadaceae</taxon>
        <taxon>Methylobrevis</taxon>
    </lineage>
</organism>
<evidence type="ECO:0000259" key="2">
    <source>
        <dbReference type="PROSITE" id="PS50110"/>
    </source>
</evidence>
<feature type="domain" description="Response regulatory" evidence="2">
    <location>
        <begin position="1"/>
        <end position="97"/>
    </location>
</feature>
<accession>A0A1E3H3A8</accession>
<dbReference type="Gene3D" id="3.40.50.2300">
    <property type="match status" value="1"/>
</dbReference>
<keyword evidence="4" id="KW-1185">Reference proteome</keyword>
<comment type="caution">
    <text evidence="3">The sequence shown here is derived from an EMBL/GenBank/DDBJ whole genome shotgun (WGS) entry which is preliminary data.</text>
</comment>
<dbReference type="GO" id="GO:0000160">
    <property type="term" value="P:phosphorelay signal transduction system"/>
    <property type="evidence" value="ECO:0007669"/>
    <property type="project" value="InterPro"/>
</dbReference>
<dbReference type="InterPro" id="IPR036890">
    <property type="entry name" value="HATPase_C_sf"/>
</dbReference>
<proteinExistence type="predicted"/>
<dbReference type="CDD" id="cd00156">
    <property type="entry name" value="REC"/>
    <property type="match status" value="1"/>
</dbReference>
<gene>
    <name evidence="3" type="ORF">A6302_01894</name>
</gene>
<dbReference type="OrthoDB" id="8436757at2"/>
<dbReference type="InterPro" id="IPR011006">
    <property type="entry name" value="CheY-like_superfamily"/>
</dbReference>
<dbReference type="Proteomes" id="UP000094622">
    <property type="component" value="Unassembled WGS sequence"/>
</dbReference>
<dbReference type="PROSITE" id="PS50110">
    <property type="entry name" value="RESPONSE_REGULATORY"/>
    <property type="match status" value="1"/>
</dbReference>
<dbReference type="AlphaFoldDB" id="A0A1E3H3A8"/>
<evidence type="ECO:0000313" key="4">
    <source>
        <dbReference type="Proteomes" id="UP000094622"/>
    </source>
</evidence>
<keyword evidence="1" id="KW-0597">Phosphoprotein</keyword>
<dbReference type="InterPro" id="IPR001789">
    <property type="entry name" value="Sig_transdc_resp-reg_receiver"/>
</dbReference>
<dbReference type="SUPFAM" id="SSF55874">
    <property type="entry name" value="ATPase domain of HSP90 chaperone/DNA topoisomerase II/histidine kinase"/>
    <property type="match status" value="1"/>
</dbReference>
<evidence type="ECO:0000313" key="3">
    <source>
        <dbReference type="EMBL" id="ODN70790.1"/>
    </source>
</evidence>
<dbReference type="EMBL" id="MCRJ01000039">
    <property type="protein sequence ID" value="ODN70790.1"/>
    <property type="molecule type" value="Genomic_DNA"/>
</dbReference>
<dbReference type="Pfam" id="PF00072">
    <property type="entry name" value="Response_reg"/>
    <property type="match status" value="1"/>
</dbReference>
<name>A0A1E3H3A8_9HYPH</name>
<dbReference type="Gene3D" id="3.30.565.10">
    <property type="entry name" value="Histidine kinase-like ATPase, C-terminal domain"/>
    <property type="match status" value="1"/>
</dbReference>
<protein>
    <submittedName>
        <fullName evidence="3">Response regulator receiver domain protein</fullName>
    </submittedName>
</protein>